<reference evidence="10 11" key="1">
    <citation type="submission" date="2018-03" db="EMBL/GenBank/DDBJ databases">
        <title>Genome sequence of Clostridium liquoris DSM 100320.</title>
        <authorList>
            <person name="Poehlein A."/>
            <person name="Daniel R."/>
        </authorList>
    </citation>
    <scope>NUCLEOTIDE SEQUENCE [LARGE SCALE GENOMIC DNA]</scope>
    <source>
        <strain evidence="10 11">DSM 100320</strain>
    </source>
</reference>
<keyword evidence="2 7" id="KW-0812">Transmembrane</keyword>
<organism evidence="10 11">
    <name type="scientific">Clostridium liquoris</name>
    <dbReference type="NCBI Taxonomy" id="1289519"/>
    <lineage>
        <taxon>Bacteria</taxon>
        <taxon>Bacillati</taxon>
        <taxon>Bacillota</taxon>
        <taxon>Clostridia</taxon>
        <taxon>Eubacteriales</taxon>
        <taxon>Clostridiaceae</taxon>
        <taxon>Clostridium</taxon>
    </lineage>
</organism>
<dbReference type="Pfam" id="PF00005">
    <property type="entry name" value="ABC_tran"/>
    <property type="match status" value="1"/>
</dbReference>
<dbReference type="Proteomes" id="UP000239706">
    <property type="component" value="Unassembled WGS sequence"/>
</dbReference>
<comment type="caution">
    <text evidence="10">The sequence shown here is derived from an EMBL/GenBank/DDBJ whole genome shotgun (WGS) entry which is preliminary data.</text>
</comment>
<evidence type="ECO:0000256" key="4">
    <source>
        <dbReference type="ARBA" id="ARBA00022840"/>
    </source>
</evidence>
<evidence type="ECO:0000256" key="6">
    <source>
        <dbReference type="ARBA" id="ARBA00023136"/>
    </source>
</evidence>
<dbReference type="PANTHER" id="PTHR43394">
    <property type="entry name" value="ATP-DEPENDENT PERMEASE MDL1, MITOCHONDRIAL"/>
    <property type="match status" value="1"/>
</dbReference>
<evidence type="ECO:0000256" key="2">
    <source>
        <dbReference type="ARBA" id="ARBA00022692"/>
    </source>
</evidence>
<dbReference type="Gene3D" id="1.20.1560.10">
    <property type="entry name" value="ABC transporter type 1, transmembrane domain"/>
    <property type="match status" value="1"/>
</dbReference>
<feature type="transmembrane region" description="Helical" evidence="7">
    <location>
        <begin position="139"/>
        <end position="162"/>
    </location>
</feature>
<keyword evidence="5 7" id="KW-1133">Transmembrane helix</keyword>
<feature type="transmembrane region" description="Helical" evidence="7">
    <location>
        <begin position="68"/>
        <end position="91"/>
    </location>
</feature>
<dbReference type="InterPro" id="IPR003439">
    <property type="entry name" value="ABC_transporter-like_ATP-bd"/>
</dbReference>
<keyword evidence="3" id="KW-0547">Nucleotide-binding</keyword>
<dbReference type="InterPro" id="IPR011527">
    <property type="entry name" value="ABC1_TM_dom"/>
</dbReference>
<dbReference type="InterPro" id="IPR039421">
    <property type="entry name" value="Type_1_exporter"/>
</dbReference>
<dbReference type="GO" id="GO:0005524">
    <property type="term" value="F:ATP binding"/>
    <property type="evidence" value="ECO:0007669"/>
    <property type="project" value="UniProtKB-KW"/>
</dbReference>
<dbReference type="PROSITE" id="PS50929">
    <property type="entry name" value="ABC_TM1F"/>
    <property type="match status" value="1"/>
</dbReference>
<dbReference type="InterPro" id="IPR036640">
    <property type="entry name" value="ABC1_TM_sf"/>
</dbReference>
<feature type="domain" description="ABC transmembrane type-1" evidence="9">
    <location>
        <begin position="30"/>
        <end position="315"/>
    </location>
</feature>
<evidence type="ECO:0000313" key="11">
    <source>
        <dbReference type="Proteomes" id="UP000239706"/>
    </source>
</evidence>
<dbReference type="GO" id="GO:0016887">
    <property type="term" value="F:ATP hydrolysis activity"/>
    <property type="evidence" value="ECO:0007669"/>
    <property type="project" value="InterPro"/>
</dbReference>
<dbReference type="Pfam" id="PF00664">
    <property type="entry name" value="ABC_membrane"/>
    <property type="match status" value="1"/>
</dbReference>
<dbReference type="Gene3D" id="3.40.50.300">
    <property type="entry name" value="P-loop containing nucleotide triphosphate hydrolases"/>
    <property type="match status" value="1"/>
</dbReference>
<dbReference type="InterPro" id="IPR003593">
    <property type="entry name" value="AAA+_ATPase"/>
</dbReference>
<comment type="subcellular location">
    <subcellularLocation>
        <location evidence="1">Cell membrane</location>
        <topology evidence="1">Multi-pass membrane protein</topology>
    </subcellularLocation>
</comment>
<dbReference type="PANTHER" id="PTHR43394:SF1">
    <property type="entry name" value="ATP-BINDING CASSETTE SUB-FAMILY B MEMBER 10, MITOCHONDRIAL"/>
    <property type="match status" value="1"/>
</dbReference>
<evidence type="ECO:0000313" key="10">
    <source>
        <dbReference type="EMBL" id="PRR80563.1"/>
    </source>
</evidence>
<dbReference type="EMBL" id="PVXO01000005">
    <property type="protein sequence ID" value="PRR80563.1"/>
    <property type="molecule type" value="Genomic_DNA"/>
</dbReference>
<sequence length="601" mass="70098">MKKEKITTNIWDNLIKTTKYICKVNKIYIFVTLISTIVTGIIPTISLLLMQKIINLIQLGMGNLRLVFIYIALYSAVGLFQTIFEGLIGYFNTKFSFKFNLMIKEEILRKAGNLELKDYEDSKTYDLIRRAQYESEGKLLSYFNMFVTIGSNLITMFSYVIILFYFKAWLVLVVLIVPIIKYFIVKNINIKQFKIIKARTNQERKAWYCDYLIKNGDSYKELKTYKLFDYFINKYKKYIKGFNAQDLQIAKQSTLYLSIMDMVEQILNALMFAYVAYSGYIGEILIGNVITYTRTIMDIKSYIQKILEAFAGIQKESIFIDQLYDFLNLNNKREIINLKKIDEIREIRIEHLYYKYKEYGDYVLKDINLTIKKGDFIAIIGRNGSGKTTLIKIIMGFYNDYEGNIYINGIDLREIDKSELLKRIGTLFQDFAKFEATFRENISYGNLDIMENDNRINEISNKFDLKSLTANEPKNIDVQLGCWFDDGKQISIGQWQRVALARAFAKEADLYILDEPNAALDAISEYNLSNMYNDLLKNKMGIIVAHRFNNFIKQANNIIVLEKGAIVESGTHEELIDLKGIYNTLYNIQIGNYETDKNIFT</sequence>
<dbReference type="RefSeq" id="WP_170063614.1">
    <property type="nucleotide sequence ID" value="NZ_PVXO01000005.1"/>
</dbReference>
<name>A0A2T0B9P8_9CLOT</name>
<dbReference type="GO" id="GO:0015421">
    <property type="term" value="F:ABC-type oligopeptide transporter activity"/>
    <property type="evidence" value="ECO:0007669"/>
    <property type="project" value="TreeGrafter"/>
</dbReference>
<evidence type="ECO:0000256" key="3">
    <source>
        <dbReference type="ARBA" id="ARBA00022741"/>
    </source>
</evidence>
<proteinExistence type="predicted"/>
<keyword evidence="11" id="KW-1185">Reference proteome</keyword>
<dbReference type="GO" id="GO:0005886">
    <property type="term" value="C:plasma membrane"/>
    <property type="evidence" value="ECO:0007669"/>
    <property type="project" value="UniProtKB-SubCell"/>
</dbReference>
<protein>
    <submittedName>
        <fullName evidence="10">Toxin RTX-I translocation ATP-binding protein</fullName>
    </submittedName>
</protein>
<dbReference type="AlphaFoldDB" id="A0A2T0B9P8"/>
<evidence type="ECO:0000259" key="8">
    <source>
        <dbReference type="PROSITE" id="PS50893"/>
    </source>
</evidence>
<feature type="domain" description="ABC transporter" evidence="8">
    <location>
        <begin position="347"/>
        <end position="588"/>
    </location>
</feature>
<dbReference type="InterPro" id="IPR027417">
    <property type="entry name" value="P-loop_NTPase"/>
</dbReference>
<dbReference type="SUPFAM" id="SSF90123">
    <property type="entry name" value="ABC transporter transmembrane region"/>
    <property type="match status" value="1"/>
</dbReference>
<feature type="transmembrane region" description="Helical" evidence="7">
    <location>
        <begin position="168"/>
        <end position="185"/>
    </location>
</feature>
<evidence type="ECO:0000256" key="5">
    <source>
        <dbReference type="ARBA" id="ARBA00022989"/>
    </source>
</evidence>
<feature type="transmembrane region" description="Helical" evidence="7">
    <location>
        <begin position="27"/>
        <end position="48"/>
    </location>
</feature>
<dbReference type="PROSITE" id="PS50893">
    <property type="entry name" value="ABC_TRANSPORTER_2"/>
    <property type="match status" value="1"/>
</dbReference>
<keyword evidence="4 10" id="KW-0067">ATP-binding</keyword>
<dbReference type="SMART" id="SM00382">
    <property type="entry name" value="AAA"/>
    <property type="match status" value="1"/>
</dbReference>
<evidence type="ECO:0000256" key="1">
    <source>
        <dbReference type="ARBA" id="ARBA00004651"/>
    </source>
</evidence>
<evidence type="ECO:0000256" key="7">
    <source>
        <dbReference type="SAM" id="Phobius"/>
    </source>
</evidence>
<accession>A0A2T0B9P8</accession>
<dbReference type="SUPFAM" id="SSF52540">
    <property type="entry name" value="P-loop containing nucleoside triphosphate hydrolases"/>
    <property type="match status" value="1"/>
</dbReference>
<evidence type="ECO:0000259" key="9">
    <source>
        <dbReference type="PROSITE" id="PS50929"/>
    </source>
</evidence>
<gene>
    <name evidence="10" type="primary">apxIB</name>
    <name evidence="10" type="ORF">CLLI_01360</name>
</gene>
<keyword evidence="6 7" id="KW-0472">Membrane</keyword>